<keyword evidence="2" id="KW-0808">Transferase</keyword>
<keyword evidence="2" id="KW-0489">Methyltransferase</keyword>
<name>A0A2T0TGW7_9PSEU</name>
<reference evidence="2 3" key="1">
    <citation type="submission" date="2018-03" db="EMBL/GenBank/DDBJ databases">
        <title>Genomic Encyclopedia of Archaeal and Bacterial Type Strains, Phase II (KMG-II): from individual species to whole genera.</title>
        <authorList>
            <person name="Goeker M."/>
        </authorList>
    </citation>
    <scope>NUCLEOTIDE SEQUENCE [LARGE SCALE GENOMIC DNA]</scope>
    <source>
        <strain evidence="2 3">DSM 44720</strain>
    </source>
</reference>
<keyword evidence="3" id="KW-1185">Reference proteome</keyword>
<proteinExistence type="predicted"/>
<dbReference type="SUPFAM" id="SSF53335">
    <property type="entry name" value="S-adenosyl-L-methionine-dependent methyltransferases"/>
    <property type="match status" value="1"/>
</dbReference>
<dbReference type="PANTHER" id="PTHR43591">
    <property type="entry name" value="METHYLTRANSFERASE"/>
    <property type="match status" value="1"/>
</dbReference>
<keyword evidence="2" id="KW-0830">Ubiquinone</keyword>
<accession>A0A2T0TGW7</accession>
<dbReference type="AlphaFoldDB" id="A0A2T0TGW7"/>
<feature type="domain" description="Methyltransferase type 11" evidence="1">
    <location>
        <begin position="62"/>
        <end position="155"/>
    </location>
</feature>
<organism evidence="2 3">
    <name type="scientific">Umezawaea tangerina</name>
    <dbReference type="NCBI Taxonomy" id="84725"/>
    <lineage>
        <taxon>Bacteria</taxon>
        <taxon>Bacillati</taxon>
        <taxon>Actinomycetota</taxon>
        <taxon>Actinomycetes</taxon>
        <taxon>Pseudonocardiales</taxon>
        <taxon>Pseudonocardiaceae</taxon>
        <taxon>Umezawaea</taxon>
    </lineage>
</organism>
<dbReference type="InterPro" id="IPR029063">
    <property type="entry name" value="SAM-dependent_MTases_sf"/>
</dbReference>
<dbReference type="Pfam" id="PF08241">
    <property type="entry name" value="Methyltransf_11"/>
    <property type="match status" value="1"/>
</dbReference>
<sequence>MQAPTRTTVSGVTGSVDEDFLRAFHDSRPGEQSASVEASRTTTGRTSYEEFADLVPDARRVLDLGCADGGLLEVLARRGADVLAGVDLSEAELGLARRRPALAGADLRLGRAQELPFADASFDAVFSHMAFMLMTDVEQVVAEVARVLEPGGAFSVAVGGGAVEGEAMELFLSLAVPFFRAAGTMPRLGDRRSRTREGLDGLLGPAGFAPVTWEPVVIDMGGPPEHVWDRMTGSFYDMVVLGADQVADLRASFLDSVRAQASGGRVPCGMRVVHATTRLAT</sequence>
<dbReference type="Gene3D" id="3.40.50.150">
    <property type="entry name" value="Vaccinia Virus protein VP39"/>
    <property type="match status" value="1"/>
</dbReference>
<comment type="caution">
    <text evidence="2">The sequence shown here is derived from an EMBL/GenBank/DDBJ whole genome shotgun (WGS) entry which is preliminary data.</text>
</comment>
<dbReference type="InterPro" id="IPR013216">
    <property type="entry name" value="Methyltransf_11"/>
</dbReference>
<dbReference type="CDD" id="cd02440">
    <property type="entry name" value="AdoMet_MTases"/>
    <property type="match status" value="1"/>
</dbReference>
<evidence type="ECO:0000313" key="3">
    <source>
        <dbReference type="Proteomes" id="UP000239494"/>
    </source>
</evidence>
<evidence type="ECO:0000313" key="2">
    <source>
        <dbReference type="EMBL" id="PRY44858.1"/>
    </source>
</evidence>
<gene>
    <name evidence="2" type="ORF">CLV43_102423</name>
</gene>
<dbReference type="GO" id="GO:0032259">
    <property type="term" value="P:methylation"/>
    <property type="evidence" value="ECO:0007669"/>
    <property type="project" value="UniProtKB-KW"/>
</dbReference>
<evidence type="ECO:0000259" key="1">
    <source>
        <dbReference type="Pfam" id="PF08241"/>
    </source>
</evidence>
<dbReference type="GO" id="GO:0008757">
    <property type="term" value="F:S-adenosylmethionine-dependent methyltransferase activity"/>
    <property type="evidence" value="ECO:0007669"/>
    <property type="project" value="InterPro"/>
</dbReference>
<dbReference type="Proteomes" id="UP000239494">
    <property type="component" value="Unassembled WGS sequence"/>
</dbReference>
<protein>
    <submittedName>
        <fullName evidence="2">Ubiquinone/menaquinone biosynthesis C-methylase UbiE</fullName>
    </submittedName>
</protein>
<dbReference type="EMBL" id="PVTF01000002">
    <property type="protein sequence ID" value="PRY44858.1"/>
    <property type="molecule type" value="Genomic_DNA"/>
</dbReference>